<evidence type="ECO:0000313" key="6">
    <source>
        <dbReference type="EMBL" id="KAJ3141492.1"/>
    </source>
</evidence>
<keyword evidence="3" id="KW-0687">Ribonucleoprotein</keyword>
<dbReference type="InterPro" id="IPR001921">
    <property type="entry name" value="Ribosomal_eL8_euk"/>
</dbReference>
<dbReference type="GO" id="GO:0005840">
    <property type="term" value="C:ribosome"/>
    <property type="evidence" value="ECO:0007669"/>
    <property type="project" value="UniProtKB-KW"/>
</dbReference>
<sequence>MGLNLTSIIIFDLIGTVDTPIPKTTYTIEANLYCTPPSTTNIEILNPFNAKATFEVSLQTSKTVSSEHYINQTNSEIKNQEAPGKYSCKIVLTCLDVPDVRVFKIHGMAISEGSNADLEFRTPARQPVIQEIPIINKTDEEWTIKASVEGEYFTGPANIIAKPRQTTVYNLSFCPKKSGIISGLLVFANAQTSQKHIYNLYGIGLEPLPEESRELECILRDTVTQLFRVHNYTDQNAEYDVLSDLPNHNANKKIYIPAKSFVEHTITFKYIKVGEFPNVATFVNRSDQSYVWFLLKVKILPAPFIEQIRLKAVVRTAIAADICITNPLSKNIEYNVSISGEVISNRGKGTLTFENKDVGEFWYELDIEAIQAPSVKVAEMAVPLGKSGIQSIFIENPINCEVDITLTLSNTQDFQFVRTNSSLTGTTQFRQKHRVSNMLATMKPLERLEVQLIFWPSSLTESSVGYLDATSSQIGSFSYELRGQGLMPEPMADITVRSVLRKSNTSVISFTNPLVDPIPVMIKIMEEDKRIPGILNSVTNGESENEFALMLSKKPKYHVNGFDTLDIPFLYTPQKMIGRAATIVVEMGQLKWMYPIMGLPDAPVSATPKNYECRARESISSTYEIILNEFNFDVEEDIVRTVEDWIKILDYTVDVISTNKIKKENAKKSISFKIVAAKINGGLALKFEVQILLDLSVSTGGRWRFPISLTALPPLVDDIIIIEGRINKVCAVSFKLKNTAAYPRQFRAFFAAPVPVEFTVAPSEGNLWPENVNGAGDNMFVVGYNATSYGMGKIGTLIIECDDISWSYEPPKPAAKKVAAAPGAKKAAAAKTTNPLFEKTPRNFGIGQAIQPKRDLTRFVKWPEYVRLQRQKTILRQRLKVPPAINQFSKALDKNTAIQAFKLLNKYRPETGIEKKARLIAAAETKAAGGKVDQGKKPIFVKYGINHITALVEAKAAQLVLIAHDVDPIEIVVWLPALCRKMGVPYVIVKGKSRLGTVVHKKTATALAITDVKAEDKHELAALISAIKTNFTEKTEESRKQWGGGIMGRKSQDATAKREKIRAKELAHK</sequence>
<protein>
    <submittedName>
        <fullName evidence="6">60S ribosomal protein L8B</fullName>
    </submittedName>
</protein>
<dbReference type="AlphaFoldDB" id="A0AAD5XIC6"/>
<dbReference type="InterPro" id="IPR004038">
    <property type="entry name" value="Ribosomal_eL8/eL30/eS12/Gad45"/>
</dbReference>
<dbReference type="EMBL" id="JADGJH010000028">
    <property type="protein sequence ID" value="KAJ3141492.1"/>
    <property type="molecule type" value="Genomic_DNA"/>
</dbReference>
<feature type="domain" description="Ribosomal protein eL8/eL30/eS12/Gadd45" evidence="5">
    <location>
        <begin position="931"/>
        <end position="1017"/>
    </location>
</feature>
<dbReference type="InterPro" id="IPR018492">
    <property type="entry name" value="Ribosomal_eL8/Nhp2"/>
</dbReference>
<keyword evidence="7" id="KW-1185">Reference proteome</keyword>
<dbReference type="GO" id="GO:1990904">
    <property type="term" value="C:ribonucleoprotein complex"/>
    <property type="evidence" value="ECO:0007669"/>
    <property type="project" value="UniProtKB-KW"/>
</dbReference>
<dbReference type="GO" id="GO:0060271">
    <property type="term" value="P:cilium assembly"/>
    <property type="evidence" value="ECO:0007669"/>
    <property type="project" value="TreeGrafter"/>
</dbReference>
<gene>
    <name evidence="6" type="primary">RPL8B_1</name>
    <name evidence="6" type="ORF">HK100_006031</name>
</gene>
<feature type="region of interest" description="Disordered" evidence="4">
    <location>
        <begin position="1038"/>
        <end position="1069"/>
    </location>
</feature>
<dbReference type="Pfam" id="PF01248">
    <property type="entry name" value="Ribosomal_L7Ae"/>
    <property type="match status" value="1"/>
</dbReference>
<name>A0AAD5XIC6_9FUNG</name>
<dbReference type="PRINTS" id="PR00882">
    <property type="entry name" value="RIBOSOMALL7A"/>
</dbReference>
<dbReference type="PANTHER" id="PTHR45912">
    <property type="entry name" value="CILIA- AND FLAGELLA-ASSOCIATED PROTEIN 47"/>
    <property type="match status" value="1"/>
</dbReference>
<proteinExistence type="inferred from homology"/>
<feature type="compositionally biased region" description="Basic and acidic residues" evidence="4">
    <location>
        <begin position="1050"/>
        <end position="1069"/>
    </location>
</feature>
<evidence type="ECO:0000256" key="1">
    <source>
        <dbReference type="ARBA" id="ARBA00007337"/>
    </source>
</evidence>
<evidence type="ECO:0000256" key="2">
    <source>
        <dbReference type="ARBA" id="ARBA00022980"/>
    </source>
</evidence>
<dbReference type="SUPFAM" id="SSF55315">
    <property type="entry name" value="L30e-like"/>
    <property type="match status" value="1"/>
</dbReference>
<dbReference type="FunFam" id="3.30.1330.30:FF:000003">
    <property type="entry name" value="60S ribosomal protein L7a"/>
    <property type="match status" value="1"/>
</dbReference>
<comment type="similarity">
    <text evidence="1">Belongs to the eukaryotic ribosomal protein eL8 family.</text>
</comment>
<dbReference type="PANTHER" id="PTHR45912:SF3">
    <property type="entry name" value="CILIA- AND FLAGELLA-ASSOCIATED PROTEIN 47"/>
    <property type="match status" value="1"/>
</dbReference>
<dbReference type="InterPro" id="IPR029064">
    <property type="entry name" value="Ribosomal_eL30-like_sf"/>
</dbReference>
<organism evidence="6 7">
    <name type="scientific">Physocladia obscura</name>
    <dbReference type="NCBI Taxonomy" id="109957"/>
    <lineage>
        <taxon>Eukaryota</taxon>
        <taxon>Fungi</taxon>
        <taxon>Fungi incertae sedis</taxon>
        <taxon>Chytridiomycota</taxon>
        <taxon>Chytridiomycota incertae sedis</taxon>
        <taxon>Chytridiomycetes</taxon>
        <taxon>Chytridiales</taxon>
        <taxon>Chytriomycetaceae</taxon>
        <taxon>Physocladia</taxon>
    </lineage>
</organism>
<reference evidence="6" key="1">
    <citation type="submission" date="2020-05" db="EMBL/GenBank/DDBJ databases">
        <title>Phylogenomic resolution of chytrid fungi.</title>
        <authorList>
            <person name="Stajich J.E."/>
            <person name="Amses K."/>
            <person name="Simmons R."/>
            <person name="Seto K."/>
            <person name="Myers J."/>
            <person name="Bonds A."/>
            <person name="Quandt C.A."/>
            <person name="Barry K."/>
            <person name="Liu P."/>
            <person name="Grigoriev I."/>
            <person name="Longcore J.E."/>
            <person name="James T.Y."/>
        </authorList>
    </citation>
    <scope>NUCLEOTIDE SEQUENCE</scope>
    <source>
        <strain evidence="6">JEL0513</strain>
    </source>
</reference>
<dbReference type="PROSITE" id="PS01082">
    <property type="entry name" value="RIBOSOMAL_L7AE"/>
    <property type="match status" value="1"/>
</dbReference>
<evidence type="ECO:0000313" key="7">
    <source>
        <dbReference type="Proteomes" id="UP001211907"/>
    </source>
</evidence>
<dbReference type="Proteomes" id="UP001211907">
    <property type="component" value="Unassembled WGS sequence"/>
</dbReference>
<dbReference type="PRINTS" id="PR00881">
    <property type="entry name" value="L7ARS6FAMILY"/>
</dbReference>
<dbReference type="Gene3D" id="3.30.1330.30">
    <property type="match status" value="1"/>
</dbReference>
<evidence type="ECO:0000256" key="4">
    <source>
        <dbReference type="SAM" id="MobiDB-lite"/>
    </source>
</evidence>
<keyword evidence="2 6" id="KW-0689">Ribosomal protein</keyword>
<comment type="caution">
    <text evidence="6">The sequence shown here is derived from an EMBL/GenBank/DDBJ whole genome shotgun (WGS) entry which is preliminary data.</text>
</comment>
<dbReference type="GO" id="GO:0042254">
    <property type="term" value="P:ribosome biogenesis"/>
    <property type="evidence" value="ECO:0007669"/>
    <property type="project" value="InterPro"/>
</dbReference>
<dbReference type="GO" id="GO:0005929">
    <property type="term" value="C:cilium"/>
    <property type="evidence" value="ECO:0007669"/>
    <property type="project" value="TreeGrafter"/>
</dbReference>
<dbReference type="InterPro" id="IPR004037">
    <property type="entry name" value="Ribosomal_eL8-like_CS"/>
</dbReference>
<evidence type="ECO:0000259" key="5">
    <source>
        <dbReference type="Pfam" id="PF01248"/>
    </source>
</evidence>
<evidence type="ECO:0000256" key="3">
    <source>
        <dbReference type="ARBA" id="ARBA00023274"/>
    </source>
</evidence>
<accession>A0AAD5XIC6</accession>